<dbReference type="PROSITE" id="PS51450">
    <property type="entry name" value="LRR"/>
    <property type="match status" value="4"/>
</dbReference>
<evidence type="ECO:0000256" key="3">
    <source>
        <dbReference type="SAM" id="MobiDB-lite"/>
    </source>
</evidence>
<dbReference type="Gene3D" id="3.80.10.10">
    <property type="entry name" value="Ribonuclease Inhibitor"/>
    <property type="match status" value="2"/>
</dbReference>
<evidence type="ECO:0000313" key="4">
    <source>
        <dbReference type="EMBL" id="OQR86184.1"/>
    </source>
</evidence>
<evidence type="ECO:0000256" key="1">
    <source>
        <dbReference type="ARBA" id="ARBA00022614"/>
    </source>
</evidence>
<dbReference type="InterPro" id="IPR032675">
    <property type="entry name" value="LRR_dom_sf"/>
</dbReference>
<keyword evidence="5" id="KW-1185">Reference proteome</keyword>
<evidence type="ECO:0000313" key="5">
    <source>
        <dbReference type="Proteomes" id="UP000243579"/>
    </source>
</evidence>
<dbReference type="PANTHER" id="PTHR46652:SF3">
    <property type="entry name" value="LEUCINE-RICH REPEAT-CONTAINING PROTEIN 9"/>
    <property type="match status" value="1"/>
</dbReference>
<evidence type="ECO:0000256" key="2">
    <source>
        <dbReference type="ARBA" id="ARBA00022737"/>
    </source>
</evidence>
<dbReference type="OrthoDB" id="10262005at2759"/>
<dbReference type="PANTHER" id="PTHR46652">
    <property type="entry name" value="LEUCINE-RICH REPEAT AND IQ DOMAIN-CONTAINING PROTEIN 1-RELATED"/>
    <property type="match status" value="1"/>
</dbReference>
<proteinExistence type="predicted"/>
<reference evidence="4 5" key="1">
    <citation type="journal article" date="2014" name="Genome Biol. Evol.">
        <title>The secreted proteins of Achlya hypogyna and Thraustotheca clavata identify the ancestral oomycete secretome and reveal gene acquisitions by horizontal gene transfer.</title>
        <authorList>
            <person name="Misner I."/>
            <person name="Blouin N."/>
            <person name="Leonard G."/>
            <person name="Richards T.A."/>
            <person name="Lane C.E."/>
        </authorList>
    </citation>
    <scope>NUCLEOTIDE SEQUENCE [LARGE SCALE GENOMIC DNA]</scope>
    <source>
        <strain evidence="4 5">ATCC 48635</strain>
    </source>
</reference>
<gene>
    <name evidence="4" type="ORF">ACHHYP_10837</name>
</gene>
<dbReference type="CDD" id="cd21340">
    <property type="entry name" value="PPP1R42"/>
    <property type="match status" value="1"/>
</dbReference>
<organism evidence="4 5">
    <name type="scientific">Achlya hypogyna</name>
    <name type="common">Oomycete</name>
    <name type="synonym">Protoachlya hypogyna</name>
    <dbReference type="NCBI Taxonomy" id="1202772"/>
    <lineage>
        <taxon>Eukaryota</taxon>
        <taxon>Sar</taxon>
        <taxon>Stramenopiles</taxon>
        <taxon>Oomycota</taxon>
        <taxon>Saprolegniomycetes</taxon>
        <taxon>Saprolegniales</taxon>
        <taxon>Achlyaceae</taxon>
        <taxon>Achlya</taxon>
    </lineage>
</organism>
<accession>A0A1V9YKD8</accession>
<dbReference type="STRING" id="1202772.A0A1V9YKD8"/>
<comment type="caution">
    <text evidence="4">The sequence shown here is derived from an EMBL/GenBank/DDBJ whole genome shotgun (WGS) entry which is preliminary data.</text>
</comment>
<dbReference type="AlphaFoldDB" id="A0A1V9YKD8"/>
<dbReference type="SUPFAM" id="SSF52047">
    <property type="entry name" value="RNI-like"/>
    <property type="match status" value="1"/>
</dbReference>
<dbReference type="InterPro" id="IPR003591">
    <property type="entry name" value="Leu-rich_rpt_typical-subtyp"/>
</dbReference>
<dbReference type="EMBL" id="JNBR01001524">
    <property type="protein sequence ID" value="OQR86184.1"/>
    <property type="molecule type" value="Genomic_DNA"/>
</dbReference>
<keyword evidence="2" id="KW-0677">Repeat</keyword>
<dbReference type="InterPro" id="IPR001611">
    <property type="entry name" value="Leu-rich_rpt"/>
</dbReference>
<dbReference type="SMART" id="SM00365">
    <property type="entry name" value="LRR_SD22"/>
    <property type="match status" value="4"/>
</dbReference>
<dbReference type="InterPro" id="IPR025875">
    <property type="entry name" value="Leu-rich_rpt_4"/>
</dbReference>
<dbReference type="SMART" id="SM00369">
    <property type="entry name" value="LRR_TYP"/>
    <property type="match status" value="3"/>
</dbReference>
<dbReference type="Pfam" id="PF12799">
    <property type="entry name" value="LRR_4"/>
    <property type="match status" value="1"/>
</dbReference>
<protein>
    <submittedName>
        <fullName evidence="4">Uncharacterized protein</fullName>
    </submittedName>
</protein>
<name>A0A1V9YKD8_ACHHY</name>
<dbReference type="InterPro" id="IPR050836">
    <property type="entry name" value="SDS22/Internalin_LRR"/>
</dbReference>
<sequence length="310" mass="34701">MSREDGRTISMEMLVNASKTSVAKDESAEHYLKRLSHLTLTNKKLTAIAHLEPCKNLKVLYLYGNRIRCIENLGFATLLTQLHLQDNRIGRIEGLESLVNLEKLCLDGNHISRVEGLARCSKLQELYLSNQTYTDRESYAFDSASLAAMSDSLRVLTLANCGVRSPGSLVSLCRLEQLDLSRNAIDDMEDVFALVGGLRALKDLNLTNNHVNSTPKYRENTIIFSNASLRVLDLKDIDAKQRAMMQSHLAFKHKKRSEKPKPRTPVESPEATLKPTVSIPMVKRPTGLGDFDVLGSAISRARNNNDDENY</sequence>
<dbReference type="Proteomes" id="UP000243579">
    <property type="component" value="Unassembled WGS sequence"/>
</dbReference>
<keyword evidence="1" id="KW-0433">Leucine-rich repeat</keyword>
<feature type="region of interest" description="Disordered" evidence="3">
    <location>
        <begin position="249"/>
        <end position="288"/>
    </location>
</feature>